<organism evidence="1 2">
    <name type="scientific">Streptomyces lasiicapitis</name>
    <dbReference type="NCBI Taxonomy" id="1923961"/>
    <lineage>
        <taxon>Bacteria</taxon>
        <taxon>Bacillati</taxon>
        <taxon>Actinomycetota</taxon>
        <taxon>Actinomycetes</taxon>
        <taxon>Kitasatosporales</taxon>
        <taxon>Streptomycetaceae</taxon>
        <taxon>Streptomyces</taxon>
    </lineage>
</organism>
<evidence type="ECO:0000313" key="1">
    <source>
        <dbReference type="EMBL" id="GGO47404.1"/>
    </source>
</evidence>
<gene>
    <name evidence="1" type="ORF">GCM10012286_40620</name>
</gene>
<dbReference type="PANTHER" id="PTHR34613">
    <property type="entry name" value="SLL0800 PROTEIN"/>
    <property type="match status" value="1"/>
</dbReference>
<sequence>MHRIFQKEPGVFGRAFRALDLPFPEPTAVSIMPTDLTETTPLERRVDTLLRFDTENEGSFLLAVEAQGRRDRAKPASWAYYTSYLHAKYQLPTVLLVTCQDKSTAVWAAAPYSVGPAHWPMLTLRPLVLGPHNVPVITDVRAAAQDIPLATLSAITHSKDANADAILKALAAALKTIDRENAEIFSELTEQGLANSPALKTWRELVTVELSFFRSETSQRLRAEGHTEGRAEERAESVLRTLKHRGIEVPEAVRKRIVDCADLETLAAWVDLSYTVKSAEELFADYDD</sequence>
<name>A0ABQ2M5S7_9ACTN</name>
<proteinExistence type="predicted"/>
<dbReference type="EMBL" id="BMNG01000008">
    <property type="protein sequence ID" value="GGO47404.1"/>
    <property type="molecule type" value="Genomic_DNA"/>
</dbReference>
<evidence type="ECO:0000313" key="2">
    <source>
        <dbReference type="Proteomes" id="UP000656881"/>
    </source>
</evidence>
<protein>
    <recommendedName>
        <fullName evidence="3">DUF4351 domain-containing protein</fullName>
    </recommendedName>
</protein>
<comment type="caution">
    <text evidence="1">The sequence shown here is derived from an EMBL/GenBank/DDBJ whole genome shotgun (WGS) entry which is preliminary data.</text>
</comment>
<accession>A0ABQ2M5S7</accession>
<keyword evidence="2" id="KW-1185">Reference proteome</keyword>
<dbReference type="PANTHER" id="PTHR34613:SF1">
    <property type="entry name" value="SLL6017 PROTEIN"/>
    <property type="match status" value="1"/>
</dbReference>
<dbReference type="Proteomes" id="UP000656881">
    <property type="component" value="Unassembled WGS sequence"/>
</dbReference>
<evidence type="ECO:0008006" key="3">
    <source>
        <dbReference type="Google" id="ProtNLM"/>
    </source>
</evidence>
<reference evidence="2" key="1">
    <citation type="journal article" date="2019" name="Int. J. Syst. Evol. Microbiol.">
        <title>The Global Catalogue of Microorganisms (GCM) 10K type strain sequencing project: providing services to taxonomists for standard genome sequencing and annotation.</title>
        <authorList>
            <consortium name="The Broad Institute Genomics Platform"/>
            <consortium name="The Broad Institute Genome Sequencing Center for Infectious Disease"/>
            <person name="Wu L."/>
            <person name="Ma J."/>
        </authorList>
    </citation>
    <scope>NUCLEOTIDE SEQUENCE [LARGE SCALE GENOMIC DNA]</scope>
    <source>
        <strain evidence="2">CGMCC 4.7349</strain>
    </source>
</reference>